<dbReference type="InterPro" id="IPR016197">
    <property type="entry name" value="Chromo-like_dom_sf"/>
</dbReference>
<evidence type="ECO:0000259" key="1">
    <source>
        <dbReference type="PROSITE" id="PS50013"/>
    </source>
</evidence>
<dbReference type="InterPro" id="IPR023780">
    <property type="entry name" value="Chromo_domain"/>
</dbReference>
<keyword evidence="2" id="KW-1185">Reference proteome</keyword>
<dbReference type="Proteomes" id="UP000694865">
    <property type="component" value="Unplaced"/>
</dbReference>
<dbReference type="PROSITE" id="PS50013">
    <property type="entry name" value="CHROMO_2"/>
    <property type="match status" value="1"/>
</dbReference>
<feature type="domain" description="Chromo" evidence="1">
    <location>
        <begin position="119"/>
        <end position="150"/>
    </location>
</feature>
<dbReference type="PANTHER" id="PTHR46585:SF1">
    <property type="entry name" value="CHROMO DOMAIN-CONTAINING PROTEIN"/>
    <property type="match status" value="1"/>
</dbReference>
<reference evidence="3" key="1">
    <citation type="submission" date="2025-08" db="UniProtKB">
        <authorList>
            <consortium name="RefSeq"/>
        </authorList>
    </citation>
    <scope>IDENTIFICATION</scope>
    <source>
        <tissue evidence="3">Testes</tissue>
    </source>
</reference>
<dbReference type="RefSeq" id="XP_006824452.1">
    <property type="nucleotide sequence ID" value="XM_006824389.1"/>
</dbReference>
<dbReference type="GeneID" id="100373596"/>
<proteinExistence type="predicted"/>
<dbReference type="Gene3D" id="2.40.50.40">
    <property type="match status" value="1"/>
</dbReference>
<gene>
    <name evidence="3" type="primary">LOC100373596</name>
</gene>
<sequence length="157" mass="18461">MVHSYNNTHHKSIYTKPSLVTNAKQKKVRNLLSGDLSTEKKGKKNTSYKLGDRVRTSRTKHVFKKGYLPNWTEKVFTVVGRLNTHPLVYNISDYNGEMLEGTFYKDDLQKIVKDDDATYIVEKVLCNRKRKGRVEYFVKWREYDDSFNSWIGDLQCL</sequence>
<dbReference type="PANTHER" id="PTHR46585">
    <property type="entry name" value="INTEGRASE CORE DOMAIN CONTAINING PROTEIN"/>
    <property type="match status" value="1"/>
</dbReference>
<dbReference type="SUPFAM" id="SSF54160">
    <property type="entry name" value="Chromo domain-like"/>
    <property type="match status" value="1"/>
</dbReference>
<evidence type="ECO:0000313" key="3">
    <source>
        <dbReference type="RefSeq" id="XP_006824452.1"/>
    </source>
</evidence>
<evidence type="ECO:0000313" key="2">
    <source>
        <dbReference type="Proteomes" id="UP000694865"/>
    </source>
</evidence>
<organism evidence="2 3">
    <name type="scientific">Saccoglossus kowalevskii</name>
    <name type="common">Acorn worm</name>
    <dbReference type="NCBI Taxonomy" id="10224"/>
    <lineage>
        <taxon>Eukaryota</taxon>
        <taxon>Metazoa</taxon>
        <taxon>Hemichordata</taxon>
        <taxon>Enteropneusta</taxon>
        <taxon>Harrimaniidae</taxon>
        <taxon>Saccoglossus</taxon>
    </lineage>
</organism>
<dbReference type="Pfam" id="PF00385">
    <property type="entry name" value="Chromo"/>
    <property type="match status" value="1"/>
</dbReference>
<dbReference type="InterPro" id="IPR000953">
    <property type="entry name" value="Chromo/chromo_shadow_dom"/>
</dbReference>
<protein>
    <submittedName>
        <fullName evidence="3">Uncharacterized protein LOC100373596</fullName>
    </submittedName>
</protein>
<accession>A0ABM0MWR1</accession>
<dbReference type="CDD" id="cd00024">
    <property type="entry name" value="CD_CSD"/>
    <property type="match status" value="1"/>
</dbReference>
<name>A0ABM0MWR1_SACKO</name>